<dbReference type="Proteomes" id="UP000309215">
    <property type="component" value="Unassembled WGS sequence"/>
</dbReference>
<organism evidence="2 3">
    <name type="scientific">Polyangium fumosum</name>
    <dbReference type="NCBI Taxonomy" id="889272"/>
    <lineage>
        <taxon>Bacteria</taxon>
        <taxon>Pseudomonadati</taxon>
        <taxon>Myxococcota</taxon>
        <taxon>Polyangia</taxon>
        <taxon>Polyangiales</taxon>
        <taxon>Polyangiaceae</taxon>
        <taxon>Polyangium</taxon>
    </lineage>
</organism>
<feature type="compositionally biased region" description="Low complexity" evidence="1">
    <location>
        <begin position="24"/>
        <end position="35"/>
    </location>
</feature>
<gene>
    <name evidence="2" type="ORF">E8A74_24045</name>
</gene>
<feature type="compositionally biased region" description="Polar residues" evidence="1">
    <location>
        <begin position="71"/>
        <end position="81"/>
    </location>
</feature>
<name>A0A4U1JAM5_9BACT</name>
<proteinExistence type="predicted"/>
<reference evidence="2 3" key="1">
    <citation type="submission" date="2019-04" db="EMBL/GenBank/DDBJ databases">
        <authorList>
            <person name="Li Y."/>
            <person name="Wang J."/>
        </authorList>
    </citation>
    <scope>NUCLEOTIDE SEQUENCE [LARGE SCALE GENOMIC DNA]</scope>
    <source>
        <strain evidence="2 3">DSM 14668</strain>
    </source>
</reference>
<evidence type="ECO:0000313" key="2">
    <source>
        <dbReference type="EMBL" id="TKD03929.1"/>
    </source>
</evidence>
<protein>
    <submittedName>
        <fullName evidence="2">Uncharacterized protein</fullName>
    </submittedName>
</protein>
<dbReference type="EMBL" id="SSMQ01000026">
    <property type="protein sequence ID" value="TKD03929.1"/>
    <property type="molecule type" value="Genomic_DNA"/>
</dbReference>
<evidence type="ECO:0000313" key="3">
    <source>
        <dbReference type="Proteomes" id="UP000309215"/>
    </source>
</evidence>
<evidence type="ECO:0000256" key="1">
    <source>
        <dbReference type="SAM" id="MobiDB-lite"/>
    </source>
</evidence>
<feature type="region of interest" description="Disordered" evidence="1">
    <location>
        <begin position="14"/>
        <end position="121"/>
    </location>
</feature>
<keyword evidence="3" id="KW-1185">Reference proteome</keyword>
<sequence length="121" mass="11959">MGKAGAASAFAGAGAGASAGAGAGAADSVARASTGSGAGAGFTRDAIHVKGRAPSFARSTSKSRPVLMRSASRSVNATSPSGRRPTARARIIATTDPSTTKRPARSARTESPNACFKRRPT</sequence>
<feature type="compositionally biased region" description="Gly residues" evidence="1">
    <location>
        <begin position="14"/>
        <end position="23"/>
    </location>
</feature>
<accession>A0A4U1JAM5</accession>
<dbReference type="AlphaFoldDB" id="A0A4U1JAM5"/>
<comment type="caution">
    <text evidence="2">The sequence shown here is derived from an EMBL/GenBank/DDBJ whole genome shotgun (WGS) entry which is preliminary data.</text>
</comment>